<reference evidence="11 12" key="1">
    <citation type="submission" date="2021-01" db="EMBL/GenBank/DDBJ databases">
        <title>Whole genome shotgun sequence of Planotetraspora kaengkrachanensis NBRC 104272.</title>
        <authorList>
            <person name="Komaki H."/>
            <person name="Tamura T."/>
        </authorList>
    </citation>
    <scope>NUCLEOTIDE SEQUENCE [LARGE SCALE GENOMIC DNA]</scope>
    <source>
        <strain evidence="11 12">NBRC 104272</strain>
    </source>
</reference>
<dbReference type="InterPro" id="IPR003594">
    <property type="entry name" value="HATPase_dom"/>
</dbReference>
<dbReference type="Gene3D" id="1.20.5.1930">
    <property type="match status" value="1"/>
</dbReference>
<protein>
    <recommendedName>
        <fullName evidence="2">histidine kinase</fullName>
        <ecNumber evidence="2">2.7.13.3</ecNumber>
    </recommendedName>
</protein>
<dbReference type="Pfam" id="PF07730">
    <property type="entry name" value="HisKA_3"/>
    <property type="match status" value="1"/>
</dbReference>
<comment type="caution">
    <text evidence="11">The sequence shown here is derived from an EMBL/GenBank/DDBJ whole genome shotgun (WGS) entry which is preliminary data.</text>
</comment>
<name>A0A8J3VAS2_9ACTN</name>
<comment type="catalytic activity">
    <reaction evidence="1">
        <text>ATP + protein L-histidine = ADP + protein N-phospho-L-histidine.</text>
        <dbReference type="EC" id="2.7.13.3"/>
    </reaction>
</comment>
<evidence type="ECO:0000256" key="5">
    <source>
        <dbReference type="ARBA" id="ARBA00022741"/>
    </source>
</evidence>
<dbReference type="EMBL" id="BONV01000049">
    <property type="protein sequence ID" value="GIG84205.1"/>
    <property type="molecule type" value="Genomic_DNA"/>
</dbReference>
<dbReference type="PANTHER" id="PTHR24421:SF10">
    <property type="entry name" value="NITRATE_NITRITE SENSOR PROTEIN NARQ"/>
    <property type="match status" value="1"/>
</dbReference>
<sequence length="378" mass="38880">MGRASGEGGTAVGLRRLLVDAAAASVNVGVFWLPPITDVAGTWRSAAGLVLAAVTAAAVLLRWRLPVFAAPAAGAATVAASLLGVCQDPMLATAWCSYALALTHASRVRWFMLVVAGTVAVLAAVTGVPQGSLGGSGQRLVIAAAALSGSWLLGVAVGRQLESVAETERARAAEHAVRVQLDVARDVHDVVGHALALISAEAGVTRGLSNAREQELRDALAGIEGHARSALEDVQSLVCSLRADRADTAALEPGISQLPALVGAMRAAGVRVDARIAAPSQVDEAVAVVAFRIVQEALSNVVRHAAGAACTVELHPDGEMLVVRVRDDGPGTEEEGVSGFGLRGMRERARLAGGTVAWRNMPRRGFEVEARLPLGRAG</sequence>
<dbReference type="Pfam" id="PF02518">
    <property type="entry name" value="HATPase_c"/>
    <property type="match status" value="1"/>
</dbReference>
<keyword evidence="3" id="KW-0597">Phosphoprotein</keyword>
<evidence type="ECO:0000256" key="2">
    <source>
        <dbReference type="ARBA" id="ARBA00012438"/>
    </source>
</evidence>
<evidence type="ECO:0000313" key="12">
    <source>
        <dbReference type="Proteomes" id="UP000630097"/>
    </source>
</evidence>
<feature type="transmembrane region" description="Helical" evidence="9">
    <location>
        <begin position="42"/>
        <end position="61"/>
    </location>
</feature>
<accession>A0A8J3VAS2</accession>
<evidence type="ECO:0000256" key="3">
    <source>
        <dbReference type="ARBA" id="ARBA00022553"/>
    </source>
</evidence>
<keyword evidence="8" id="KW-0902">Two-component regulatory system</keyword>
<evidence type="ECO:0000256" key="6">
    <source>
        <dbReference type="ARBA" id="ARBA00022777"/>
    </source>
</evidence>
<keyword evidence="12" id="KW-1185">Reference proteome</keyword>
<evidence type="ECO:0000256" key="8">
    <source>
        <dbReference type="ARBA" id="ARBA00023012"/>
    </source>
</evidence>
<proteinExistence type="predicted"/>
<evidence type="ECO:0000256" key="9">
    <source>
        <dbReference type="SAM" id="Phobius"/>
    </source>
</evidence>
<evidence type="ECO:0000256" key="4">
    <source>
        <dbReference type="ARBA" id="ARBA00022679"/>
    </source>
</evidence>
<dbReference type="InterPro" id="IPR050482">
    <property type="entry name" value="Sensor_HK_TwoCompSys"/>
</dbReference>
<organism evidence="11 12">
    <name type="scientific">Planotetraspora kaengkrachanensis</name>
    <dbReference type="NCBI Taxonomy" id="575193"/>
    <lineage>
        <taxon>Bacteria</taxon>
        <taxon>Bacillati</taxon>
        <taxon>Actinomycetota</taxon>
        <taxon>Actinomycetes</taxon>
        <taxon>Streptosporangiales</taxon>
        <taxon>Streptosporangiaceae</taxon>
        <taxon>Planotetraspora</taxon>
    </lineage>
</organism>
<dbReference type="CDD" id="cd16917">
    <property type="entry name" value="HATPase_UhpB-NarQ-NarX-like"/>
    <property type="match status" value="1"/>
</dbReference>
<keyword evidence="9" id="KW-1133">Transmembrane helix</keyword>
<dbReference type="EC" id="2.7.13.3" evidence="2"/>
<dbReference type="AlphaFoldDB" id="A0A8J3VAS2"/>
<dbReference type="Proteomes" id="UP000630097">
    <property type="component" value="Unassembled WGS sequence"/>
</dbReference>
<evidence type="ECO:0000259" key="10">
    <source>
        <dbReference type="SMART" id="SM00387"/>
    </source>
</evidence>
<dbReference type="GO" id="GO:0000155">
    <property type="term" value="F:phosphorelay sensor kinase activity"/>
    <property type="evidence" value="ECO:0007669"/>
    <property type="project" value="InterPro"/>
</dbReference>
<dbReference type="Gene3D" id="3.30.565.10">
    <property type="entry name" value="Histidine kinase-like ATPase, C-terminal domain"/>
    <property type="match status" value="1"/>
</dbReference>
<gene>
    <name evidence="11" type="ORF">Pka01_73320</name>
</gene>
<dbReference type="InterPro" id="IPR011712">
    <property type="entry name" value="Sig_transdc_His_kin_sub3_dim/P"/>
</dbReference>
<dbReference type="SMART" id="SM00387">
    <property type="entry name" value="HATPase_c"/>
    <property type="match status" value="1"/>
</dbReference>
<keyword evidence="4" id="KW-0808">Transferase</keyword>
<keyword evidence="9" id="KW-0812">Transmembrane</keyword>
<dbReference type="InterPro" id="IPR036890">
    <property type="entry name" value="HATPase_C_sf"/>
</dbReference>
<dbReference type="GO" id="GO:0005524">
    <property type="term" value="F:ATP binding"/>
    <property type="evidence" value="ECO:0007669"/>
    <property type="project" value="UniProtKB-KW"/>
</dbReference>
<feature type="transmembrane region" description="Helical" evidence="9">
    <location>
        <begin position="110"/>
        <end position="128"/>
    </location>
</feature>
<keyword evidence="6 11" id="KW-0418">Kinase</keyword>
<keyword evidence="9" id="KW-0472">Membrane</keyword>
<keyword evidence="5" id="KW-0547">Nucleotide-binding</keyword>
<dbReference type="PANTHER" id="PTHR24421">
    <property type="entry name" value="NITRATE/NITRITE SENSOR PROTEIN NARX-RELATED"/>
    <property type="match status" value="1"/>
</dbReference>
<dbReference type="GO" id="GO:0046983">
    <property type="term" value="F:protein dimerization activity"/>
    <property type="evidence" value="ECO:0007669"/>
    <property type="project" value="InterPro"/>
</dbReference>
<evidence type="ECO:0000256" key="7">
    <source>
        <dbReference type="ARBA" id="ARBA00022840"/>
    </source>
</evidence>
<dbReference type="RefSeq" id="WP_203887490.1">
    <property type="nucleotide sequence ID" value="NZ_BAABHH010000013.1"/>
</dbReference>
<evidence type="ECO:0000313" key="11">
    <source>
        <dbReference type="EMBL" id="GIG84205.1"/>
    </source>
</evidence>
<feature type="domain" description="Histidine kinase/HSP90-like ATPase" evidence="10">
    <location>
        <begin position="285"/>
        <end position="376"/>
    </location>
</feature>
<evidence type="ECO:0000256" key="1">
    <source>
        <dbReference type="ARBA" id="ARBA00000085"/>
    </source>
</evidence>
<dbReference type="GO" id="GO:0016020">
    <property type="term" value="C:membrane"/>
    <property type="evidence" value="ECO:0007669"/>
    <property type="project" value="InterPro"/>
</dbReference>
<keyword evidence="7" id="KW-0067">ATP-binding</keyword>
<dbReference type="SUPFAM" id="SSF55874">
    <property type="entry name" value="ATPase domain of HSP90 chaperone/DNA topoisomerase II/histidine kinase"/>
    <property type="match status" value="1"/>
</dbReference>